<comment type="caution">
    <text evidence="3">The sequence shown here is derived from an EMBL/GenBank/DDBJ whole genome shotgun (WGS) entry which is preliminary data.</text>
</comment>
<dbReference type="Pfam" id="PF07859">
    <property type="entry name" value="Abhydrolase_3"/>
    <property type="match status" value="1"/>
</dbReference>
<dbReference type="OrthoDB" id="433474at2759"/>
<keyword evidence="1" id="KW-0378">Hydrolase</keyword>
<evidence type="ECO:0000256" key="1">
    <source>
        <dbReference type="ARBA" id="ARBA00022801"/>
    </source>
</evidence>
<evidence type="ECO:0000259" key="2">
    <source>
        <dbReference type="Pfam" id="PF07859"/>
    </source>
</evidence>
<dbReference type="VEuPathDB" id="FungiDB:MUCCIDRAFT_115752"/>
<dbReference type="InterPro" id="IPR050300">
    <property type="entry name" value="GDXG_lipolytic_enzyme"/>
</dbReference>
<sequence>MSPVDTSFLNPSSKLFLSYIPPDIDYSKLTIEDVRNSPKAPLSDDIQRPSVTTEHLEIPADTDGHPIQVDVYRPKNAGDATLPALVYLPGGGWGVAAQGAHPYLATKLAGETNCVVLLVNYSLSPEVRFPVALEECYTVVSHATNPDHASKLRVDPTRVALGGDSAGGNLTAAVTILAKQRKNLENSIKYQVLYYPATEDSFATESYKRFGEGYYLTTGLTKLFFGNYKTEEAKDSILLCPGGATTEDVAGVPPALLVTAEADVLRDEGESYGRKLLQADVPVTSARINGVIHGFMSIPMLHSPETLAVIDMTTNALRKVFYN</sequence>
<evidence type="ECO:0000313" key="3">
    <source>
        <dbReference type="EMBL" id="OAC98225.1"/>
    </source>
</evidence>
<dbReference type="SUPFAM" id="SSF53474">
    <property type="entry name" value="alpha/beta-Hydrolases"/>
    <property type="match status" value="1"/>
</dbReference>
<dbReference type="InterPro" id="IPR029058">
    <property type="entry name" value="AB_hydrolase_fold"/>
</dbReference>
<dbReference type="PANTHER" id="PTHR48081">
    <property type="entry name" value="AB HYDROLASE SUPERFAMILY PROTEIN C4A8.06C"/>
    <property type="match status" value="1"/>
</dbReference>
<accession>A0A168H097</accession>
<keyword evidence="4" id="KW-1185">Reference proteome</keyword>
<dbReference type="STRING" id="747725.A0A168H097"/>
<organism evidence="3 4">
    <name type="scientific">Mucor lusitanicus CBS 277.49</name>
    <dbReference type="NCBI Taxonomy" id="747725"/>
    <lineage>
        <taxon>Eukaryota</taxon>
        <taxon>Fungi</taxon>
        <taxon>Fungi incertae sedis</taxon>
        <taxon>Mucoromycota</taxon>
        <taxon>Mucoromycotina</taxon>
        <taxon>Mucoromycetes</taxon>
        <taxon>Mucorales</taxon>
        <taxon>Mucorineae</taxon>
        <taxon>Mucoraceae</taxon>
        <taxon>Mucor</taxon>
    </lineage>
</organism>
<gene>
    <name evidence="3" type="ORF">MUCCIDRAFT_115752</name>
</gene>
<dbReference type="GO" id="GO:0016787">
    <property type="term" value="F:hydrolase activity"/>
    <property type="evidence" value="ECO:0007669"/>
    <property type="project" value="UniProtKB-KW"/>
</dbReference>
<dbReference type="Proteomes" id="UP000077051">
    <property type="component" value="Unassembled WGS sequence"/>
</dbReference>
<proteinExistence type="predicted"/>
<protein>
    <recommendedName>
        <fullName evidence="2">Alpha/beta hydrolase fold-3 domain-containing protein</fullName>
    </recommendedName>
</protein>
<name>A0A168H097_MUCCL</name>
<reference evidence="3 4" key="1">
    <citation type="submission" date="2015-06" db="EMBL/GenBank/DDBJ databases">
        <title>Expansion of signal transduction pathways in fungi by whole-genome duplication.</title>
        <authorList>
            <consortium name="DOE Joint Genome Institute"/>
            <person name="Corrochano L.M."/>
            <person name="Kuo A."/>
            <person name="Marcet-Houben M."/>
            <person name="Polaino S."/>
            <person name="Salamov A."/>
            <person name="Villalobos J.M."/>
            <person name="Alvarez M.I."/>
            <person name="Avalos J."/>
            <person name="Benito E.P."/>
            <person name="Benoit I."/>
            <person name="Burger G."/>
            <person name="Camino L.P."/>
            <person name="Canovas D."/>
            <person name="Cerda-Olmedo E."/>
            <person name="Cheng J.-F."/>
            <person name="Dominguez A."/>
            <person name="Elias M."/>
            <person name="Eslava A.P."/>
            <person name="Glaser F."/>
            <person name="Grimwood J."/>
            <person name="Gutierrez G."/>
            <person name="Heitman J."/>
            <person name="Henrissat B."/>
            <person name="Iturriaga E.A."/>
            <person name="Lang B.F."/>
            <person name="Lavin J.L."/>
            <person name="Lee S."/>
            <person name="Li W."/>
            <person name="Lindquist E."/>
            <person name="Lopez-Garcia S."/>
            <person name="Luque E.M."/>
            <person name="Marcos A.T."/>
            <person name="Martin J."/>
            <person name="Mccluskey K."/>
            <person name="Medina H.R."/>
            <person name="Miralles-Duran A."/>
            <person name="Miyazaki A."/>
            <person name="Munoz-Torres E."/>
            <person name="Oguiza J.A."/>
            <person name="Ohm R."/>
            <person name="Olmedo M."/>
            <person name="Orejas M."/>
            <person name="Ortiz-Castellanos L."/>
            <person name="Pisabarro A.G."/>
            <person name="Rodriguez-Romero J."/>
            <person name="Ruiz-Herrera J."/>
            <person name="Ruiz-Vazquez R."/>
            <person name="Sanz C."/>
            <person name="Schackwitz W."/>
            <person name="Schmutz J."/>
            <person name="Shahriari M."/>
            <person name="Shelest E."/>
            <person name="Silva-Franco F."/>
            <person name="Soanes D."/>
            <person name="Syed K."/>
            <person name="Tagua V.G."/>
            <person name="Talbot N.J."/>
            <person name="Thon M."/>
            <person name="De Vries R.P."/>
            <person name="Wiebenga A."/>
            <person name="Yadav J.S."/>
            <person name="Braun E.L."/>
            <person name="Baker S."/>
            <person name="Garre V."/>
            <person name="Horwitz B."/>
            <person name="Torres-Martinez S."/>
            <person name="Idnurm A."/>
            <person name="Herrera-Estrella A."/>
            <person name="Gabaldon T."/>
            <person name="Grigoriev I.V."/>
        </authorList>
    </citation>
    <scope>NUCLEOTIDE SEQUENCE [LARGE SCALE GENOMIC DNA]</scope>
    <source>
        <strain evidence="3 4">CBS 277.49</strain>
    </source>
</reference>
<dbReference type="EMBL" id="AMYB01000011">
    <property type="protein sequence ID" value="OAC98225.1"/>
    <property type="molecule type" value="Genomic_DNA"/>
</dbReference>
<dbReference type="PANTHER" id="PTHR48081:SF8">
    <property type="entry name" value="ALPHA_BETA HYDROLASE FOLD-3 DOMAIN-CONTAINING PROTEIN-RELATED"/>
    <property type="match status" value="1"/>
</dbReference>
<evidence type="ECO:0000313" key="4">
    <source>
        <dbReference type="Proteomes" id="UP000077051"/>
    </source>
</evidence>
<dbReference type="InterPro" id="IPR013094">
    <property type="entry name" value="AB_hydrolase_3"/>
</dbReference>
<dbReference type="AlphaFoldDB" id="A0A168H097"/>
<dbReference type="Gene3D" id="3.40.50.1820">
    <property type="entry name" value="alpha/beta hydrolase"/>
    <property type="match status" value="1"/>
</dbReference>
<feature type="domain" description="Alpha/beta hydrolase fold-3" evidence="2">
    <location>
        <begin position="85"/>
        <end position="296"/>
    </location>
</feature>